<evidence type="ECO:0000313" key="4">
    <source>
        <dbReference type="Proteomes" id="UP000333828"/>
    </source>
</evidence>
<keyword evidence="4" id="KW-1185">Reference proteome</keyword>
<feature type="compositionally biased region" description="Gly residues" evidence="1">
    <location>
        <begin position="222"/>
        <end position="240"/>
    </location>
</feature>
<sequence>MVGVFLMMWLAALMTLAASGSHHRQLSGRFAAYTNDRARAFAAAEEALSEARHWLTHDAGAVDIALARDDAAGPYGILAPENRIDWPLNLARRWQTMRWDSRDKTTESSRGRYFVERIAYAPEALAIAIGGATRAAGSNATTASEKRDALPRRYRVSAVGYADLPGTNVYLQAIYEVRRLAAPDLTGGRDAAAFTSRRLNWREVTVWQRSTPDAREDRTGRTGRGSRGGRGARGGWGRER</sequence>
<feature type="signal peptide" evidence="2">
    <location>
        <begin position="1"/>
        <end position="17"/>
    </location>
</feature>
<dbReference type="AlphaFoldDB" id="A0A5E4WMZ6"/>
<reference evidence="3 4" key="1">
    <citation type="submission" date="2019-08" db="EMBL/GenBank/DDBJ databases">
        <authorList>
            <person name="Peeters C."/>
        </authorList>
    </citation>
    <scope>NUCLEOTIDE SEQUENCE [LARGE SCALE GENOMIC DNA]</scope>
    <source>
        <strain evidence="3 4">LMG 31115</strain>
    </source>
</reference>
<evidence type="ECO:0000313" key="3">
    <source>
        <dbReference type="EMBL" id="VVE25901.1"/>
    </source>
</evidence>
<organism evidence="3 4">
    <name type="scientific">Pandoraea iniqua</name>
    <dbReference type="NCBI Taxonomy" id="2508288"/>
    <lineage>
        <taxon>Bacteria</taxon>
        <taxon>Pseudomonadati</taxon>
        <taxon>Pseudomonadota</taxon>
        <taxon>Betaproteobacteria</taxon>
        <taxon>Burkholderiales</taxon>
        <taxon>Burkholderiaceae</taxon>
        <taxon>Pandoraea</taxon>
    </lineage>
</organism>
<feature type="chain" id="PRO_5023131630" description="PilX/PilW C-terminal domain-containing protein" evidence="2">
    <location>
        <begin position="18"/>
        <end position="240"/>
    </location>
</feature>
<evidence type="ECO:0008006" key="5">
    <source>
        <dbReference type="Google" id="ProtNLM"/>
    </source>
</evidence>
<accession>A0A5E4WMZ6</accession>
<gene>
    <name evidence="3" type="ORF">PIN31115_03384</name>
</gene>
<dbReference type="Proteomes" id="UP000333828">
    <property type="component" value="Unassembled WGS sequence"/>
</dbReference>
<name>A0A5E4WMZ6_9BURK</name>
<keyword evidence="2" id="KW-0732">Signal</keyword>
<dbReference type="EMBL" id="CABPSI010000003">
    <property type="protein sequence ID" value="VVE25901.1"/>
    <property type="molecule type" value="Genomic_DNA"/>
</dbReference>
<protein>
    <recommendedName>
        <fullName evidence="5">PilX/PilW C-terminal domain-containing protein</fullName>
    </recommendedName>
</protein>
<feature type="region of interest" description="Disordered" evidence="1">
    <location>
        <begin position="208"/>
        <end position="240"/>
    </location>
</feature>
<evidence type="ECO:0000256" key="2">
    <source>
        <dbReference type="SAM" id="SignalP"/>
    </source>
</evidence>
<proteinExistence type="predicted"/>
<evidence type="ECO:0000256" key="1">
    <source>
        <dbReference type="SAM" id="MobiDB-lite"/>
    </source>
</evidence>